<evidence type="ECO:0000256" key="1">
    <source>
        <dbReference type="ARBA" id="ARBA00022737"/>
    </source>
</evidence>
<comment type="caution">
    <text evidence="3">The sequence shown here is derived from an EMBL/GenBank/DDBJ whole genome shotgun (WGS) entry which is preliminary data.</text>
</comment>
<protein>
    <submittedName>
        <fullName evidence="3">Ankyrin repeat protein</fullName>
    </submittedName>
</protein>
<dbReference type="Pfam" id="PF12796">
    <property type="entry name" value="Ank_2"/>
    <property type="match status" value="5"/>
</dbReference>
<sequence>MEFGHNTSHEAIALERLQRDFLSTITSIIRRPKILKKHIKRLESYLENPFLDINFQIDGISPLAKATSQWRVLNRLLQHERIDVNFCTSDGRTSIFSAVKCPQSDSLRLLINKGALLDQRDNDGRTPLSFAAELGRLEHVKILVEANADIDSVDSNSWTPLFWALWRQHLEPAKYLLSNQDVHNDHRDIKGRTPLGLAAETGNAESIRCLINAKEKGRRVTGGERDLLLWAIFQRDVVTVQLLLKADESLANHRVKGRTPLSMATELGEIDIIKFLIDAGADVHAPDEVRWPTLSKWLLGTYLPPDEILLEIEHFSASHPPTKQPPLSLAAEFGRVDILQVLLDANAKVNSVDAEKRTALAWAVEKGHHGAVKILLDVPGISVDCRDATGRTPLIMAASLGEIDIFKQLLSSNAAIDSEDEQKWTSLSWAVANGHEPIVKFLLEEAGASVDCQDRQGRTPFSLAAERGFIQIMRLLIQNRADPHVPDNEGHTGFWWFLKARNDLIIKSPNHLSRPQLAGTVNPFDLQFLIWELPVPNKKDRSGRNWLSWAAEYGDDEVLWCFLDKDMVGKVDINICDGTEDPFSRTPLIWALEGKHKASVDLLKDGDTVSLHLLVEGISSIDQKKALGLVVDLLKAGYKPNQPDQKGRTPLHIACTKGSQEFVSALIGAKADLRSRDHTGQIPLQYALRARRKAVVDLLLNAPSTDLEAVTSKEWFAMGDKQHSWIQITRRSQSCGFELELVDEWKCNWLPRAKETRLW</sequence>
<keyword evidence="4" id="KW-1185">Reference proteome</keyword>
<evidence type="ECO:0000313" key="3">
    <source>
        <dbReference type="EMBL" id="GFF21608.1"/>
    </source>
</evidence>
<dbReference type="EMBL" id="BLJY01000015">
    <property type="protein sequence ID" value="GFF21608.1"/>
    <property type="molecule type" value="Genomic_DNA"/>
</dbReference>
<keyword evidence="2" id="KW-0040">ANK repeat</keyword>
<dbReference type="InterPro" id="IPR002110">
    <property type="entry name" value="Ankyrin_rpt"/>
</dbReference>
<dbReference type="InterPro" id="IPR050889">
    <property type="entry name" value="Dendritic_Spine_Reg/Scaffold"/>
</dbReference>
<accession>A0A5M3ZHC6</accession>
<dbReference type="PRINTS" id="PR01415">
    <property type="entry name" value="ANKYRIN"/>
</dbReference>
<dbReference type="SUPFAM" id="SSF48403">
    <property type="entry name" value="Ankyrin repeat"/>
    <property type="match status" value="2"/>
</dbReference>
<dbReference type="Proteomes" id="UP000452235">
    <property type="component" value="Unassembled WGS sequence"/>
</dbReference>
<dbReference type="PANTHER" id="PTHR24166:SF48">
    <property type="entry name" value="PROTEIN VAPYRIN"/>
    <property type="match status" value="1"/>
</dbReference>
<dbReference type="PROSITE" id="PS50088">
    <property type="entry name" value="ANK_REPEAT"/>
    <property type="match status" value="7"/>
</dbReference>
<dbReference type="SMART" id="SM00248">
    <property type="entry name" value="ANK"/>
    <property type="match status" value="16"/>
</dbReference>
<dbReference type="InterPro" id="IPR036770">
    <property type="entry name" value="Ankyrin_rpt-contain_sf"/>
</dbReference>
<proteinExistence type="predicted"/>
<keyword evidence="1" id="KW-0677">Repeat</keyword>
<dbReference type="AlphaFoldDB" id="A0A5M3ZHC6"/>
<dbReference type="SUPFAM" id="SSF140860">
    <property type="entry name" value="Pseudo ankyrin repeat-like"/>
    <property type="match status" value="1"/>
</dbReference>
<evidence type="ECO:0000313" key="4">
    <source>
        <dbReference type="Proteomes" id="UP000452235"/>
    </source>
</evidence>
<dbReference type="Gene3D" id="1.25.40.20">
    <property type="entry name" value="Ankyrin repeat-containing domain"/>
    <property type="match status" value="5"/>
</dbReference>
<reference evidence="3 4" key="1">
    <citation type="submission" date="2020-01" db="EMBL/GenBank/DDBJ databases">
        <title>Aspergillus terreus IFO 6365 whole genome shotgun sequence.</title>
        <authorList>
            <person name="Kanamasa S."/>
            <person name="Takahashi H."/>
        </authorList>
    </citation>
    <scope>NUCLEOTIDE SEQUENCE [LARGE SCALE GENOMIC DNA]</scope>
    <source>
        <strain evidence="3 4">IFO 6365</strain>
    </source>
</reference>
<dbReference type="PROSITE" id="PS50297">
    <property type="entry name" value="ANK_REP_REGION"/>
    <property type="match status" value="6"/>
</dbReference>
<dbReference type="PANTHER" id="PTHR24166">
    <property type="entry name" value="ROLLING PEBBLES, ISOFORM B"/>
    <property type="match status" value="1"/>
</dbReference>
<evidence type="ECO:0000256" key="2">
    <source>
        <dbReference type="ARBA" id="ARBA00023043"/>
    </source>
</evidence>
<dbReference type="OrthoDB" id="194358at2759"/>
<name>A0A5M3ZHC6_ASPTE</name>
<organism evidence="3 4">
    <name type="scientific">Aspergillus terreus</name>
    <dbReference type="NCBI Taxonomy" id="33178"/>
    <lineage>
        <taxon>Eukaryota</taxon>
        <taxon>Fungi</taxon>
        <taxon>Dikarya</taxon>
        <taxon>Ascomycota</taxon>
        <taxon>Pezizomycotina</taxon>
        <taxon>Eurotiomycetes</taxon>
        <taxon>Eurotiomycetidae</taxon>
        <taxon>Eurotiales</taxon>
        <taxon>Aspergillaceae</taxon>
        <taxon>Aspergillus</taxon>
        <taxon>Aspergillus subgen. Circumdati</taxon>
    </lineage>
</organism>
<dbReference type="VEuPathDB" id="FungiDB:ATEG_10145"/>
<gene>
    <name evidence="3" type="ORF">ATEIFO6365_0015018000</name>
</gene>